<reference evidence="1" key="1">
    <citation type="submission" date="2020-11" db="EMBL/GenBank/DDBJ databases">
        <authorList>
            <consortium name="DOE Joint Genome Institute"/>
            <person name="Ahrendt S."/>
            <person name="Riley R."/>
            <person name="Andreopoulos W."/>
            <person name="Labutti K."/>
            <person name="Pangilinan J."/>
            <person name="Ruiz-Duenas F.J."/>
            <person name="Barrasa J.M."/>
            <person name="Sanchez-Garcia M."/>
            <person name="Camarero S."/>
            <person name="Miyauchi S."/>
            <person name="Serrano A."/>
            <person name="Linde D."/>
            <person name="Babiker R."/>
            <person name="Drula E."/>
            <person name="Ayuso-Fernandez I."/>
            <person name="Pacheco R."/>
            <person name="Padilla G."/>
            <person name="Ferreira P."/>
            <person name="Barriuso J."/>
            <person name="Kellner H."/>
            <person name="Castanera R."/>
            <person name="Alfaro M."/>
            <person name="Ramirez L."/>
            <person name="Pisabarro A.G."/>
            <person name="Kuo A."/>
            <person name="Tritt A."/>
            <person name="Lipzen A."/>
            <person name="He G."/>
            <person name="Yan M."/>
            <person name="Ng V."/>
            <person name="Cullen D."/>
            <person name="Martin F."/>
            <person name="Rosso M.-N."/>
            <person name="Henrissat B."/>
            <person name="Hibbett D."/>
            <person name="Martinez A.T."/>
            <person name="Grigoriev I.V."/>
        </authorList>
    </citation>
    <scope>NUCLEOTIDE SEQUENCE</scope>
    <source>
        <strain evidence="1">CBS 506.95</strain>
    </source>
</reference>
<dbReference type="EMBL" id="MU157846">
    <property type="protein sequence ID" value="KAF9529493.1"/>
    <property type="molecule type" value="Genomic_DNA"/>
</dbReference>
<dbReference type="AlphaFoldDB" id="A0A9P6EH31"/>
<proteinExistence type="predicted"/>
<keyword evidence="2" id="KW-1185">Reference proteome</keyword>
<evidence type="ECO:0000313" key="2">
    <source>
        <dbReference type="Proteomes" id="UP000807306"/>
    </source>
</evidence>
<name>A0A9P6EH31_9AGAR</name>
<comment type="caution">
    <text evidence="1">The sequence shown here is derived from an EMBL/GenBank/DDBJ whole genome shotgun (WGS) entry which is preliminary data.</text>
</comment>
<protein>
    <submittedName>
        <fullName evidence="1">Uncharacterized protein</fullName>
    </submittedName>
</protein>
<evidence type="ECO:0000313" key="1">
    <source>
        <dbReference type="EMBL" id="KAF9529493.1"/>
    </source>
</evidence>
<dbReference type="Proteomes" id="UP000807306">
    <property type="component" value="Unassembled WGS sequence"/>
</dbReference>
<accession>A0A9P6EH31</accession>
<gene>
    <name evidence="1" type="ORF">CPB83DRAFT_852766</name>
</gene>
<sequence>MGRWKIRNLGVRRGTEWKVLQCLQCMPSQLSHFAMNLPRCPRFTIVVGTASTTSEFLALFTLWNAKEDAPLRV</sequence>
<organism evidence="1 2">
    <name type="scientific">Crepidotus variabilis</name>
    <dbReference type="NCBI Taxonomy" id="179855"/>
    <lineage>
        <taxon>Eukaryota</taxon>
        <taxon>Fungi</taxon>
        <taxon>Dikarya</taxon>
        <taxon>Basidiomycota</taxon>
        <taxon>Agaricomycotina</taxon>
        <taxon>Agaricomycetes</taxon>
        <taxon>Agaricomycetidae</taxon>
        <taxon>Agaricales</taxon>
        <taxon>Agaricineae</taxon>
        <taxon>Crepidotaceae</taxon>
        <taxon>Crepidotus</taxon>
    </lineage>
</organism>